<feature type="compositionally biased region" description="Basic and acidic residues" evidence="1">
    <location>
        <begin position="69"/>
        <end position="86"/>
    </location>
</feature>
<keyword evidence="3" id="KW-0378">Hydrolase</keyword>
<dbReference type="EMBL" id="CP043505">
    <property type="protein sequence ID" value="QEO13929.1"/>
    <property type="molecule type" value="Genomic_DNA"/>
</dbReference>
<dbReference type="SUPFAM" id="SSF53474">
    <property type="entry name" value="alpha/beta-Hydrolases"/>
    <property type="match status" value="1"/>
</dbReference>
<dbReference type="OrthoDB" id="63519at2"/>
<dbReference type="PANTHER" id="PTHR43194:SF5">
    <property type="entry name" value="PIMELOYL-[ACYL-CARRIER PROTEIN] METHYL ESTER ESTERASE"/>
    <property type="match status" value="1"/>
</dbReference>
<keyword evidence="4" id="KW-1185">Reference proteome</keyword>
<proteinExistence type="predicted"/>
<feature type="domain" description="AB hydrolase-1" evidence="2">
    <location>
        <begin position="135"/>
        <end position="344"/>
    </location>
</feature>
<dbReference type="Pfam" id="PF12697">
    <property type="entry name" value="Abhydrolase_6"/>
    <property type="match status" value="1"/>
</dbReference>
<dbReference type="InterPro" id="IPR000073">
    <property type="entry name" value="AB_hydrolase_1"/>
</dbReference>
<sequence length="363" mass="38176">MIGGFMRSAPGLSTAGPPLGRICCGRMPRRVACTTSGPPGGPNPYIWCCAAHAATTHRHHRGRPSRVAEGCREASVRPTLERERARSGATMTEAATTNFATSADGTRIAFDREGAGPPVVLIGGAMQYRAPGSQTAELARQLASHGFEVVEYDRRGRGDSPADPPITLAQTLDDLRAVIGELTEGADDAVALFGNSSGGAIALAAAAAGLPVSRIVVFEVPLDDELGTNAAEDLAALRTALDEGGSEAGIAQFMSGMPPEWFENLRQSPEWERARTIGPSLVPDLEVLAWTQSAARSALWAGIAQPVLALVGSEAFPFMRDAADSMVANLPHAEQRAIEASDHRWEPRVLALAIAGFLVDGPR</sequence>
<dbReference type="KEGG" id="ail:FLP10_05445"/>
<gene>
    <name evidence="3" type="ORF">FLP10_05445</name>
</gene>
<reference evidence="3 4" key="1">
    <citation type="submission" date="2019-09" db="EMBL/GenBank/DDBJ databases">
        <title>Genome sequencing of strain KACC 19306.</title>
        <authorList>
            <person name="Heo J."/>
            <person name="Kim S.-J."/>
            <person name="Kim J.-S."/>
            <person name="Hong S.-B."/>
            <person name="Kwon S.-W."/>
        </authorList>
    </citation>
    <scope>NUCLEOTIDE SEQUENCE [LARGE SCALE GENOMIC DNA]</scope>
    <source>
        <strain evidence="3 4">KACC 19306</strain>
    </source>
</reference>
<dbReference type="Proteomes" id="UP000324678">
    <property type="component" value="Chromosome"/>
</dbReference>
<evidence type="ECO:0000256" key="1">
    <source>
        <dbReference type="SAM" id="MobiDB-lite"/>
    </source>
</evidence>
<dbReference type="InterPro" id="IPR029058">
    <property type="entry name" value="AB_hydrolase_fold"/>
</dbReference>
<feature type="region of interest" description="Disordered" evidence="1">
    <location>
        <begin position="60"/>
        <end position="91"/>
    </location>
</feature>
<accession>A0A5C1YFX2</accession>
<dbReference type="AlphaFoldDB" id="A0A5C1YFX2"/>
<dbReference type="Gene3D" id="3.40.50.1820">
    <property type="entry name" value="alpha/beta hydrolase"/>
    <property type="match status" value="1"/>
</dbReference>
<dbReference type="PANTHER" id="PTHR43194">
    <property type="entry name" value="HYDROLASE ALPHA/BETA FOLD FAMILY"/>
    <property type="match status" value="1"/>
</dbReference>
<evidence type="ECO:0000259" key="2">
    <source>
        <dbReference type="Pfam" id="PF12697"/>
    </source>
</evidence>
<protein>
    <submittedName>
        <fullName evidence="3">Alpha/beta fold hydrolase</fullName>
    </submittedName>
</protein>
<evidence type="ECO:0000313" key="4">
    <source>
        <dbReference type="Proteomes" id="UP000324678"/>
    </source>
</evidence>
<evidence type="ECO:0000313" key="3">
    <source>
        <dbReference type="EMBL" id="QEO13929.1"/>
    </source>
</evidence>
<dbReference type="InterPro" id="IPR050228">
    <property type="entry name" value="Carboxylesterase_BioH"/>
</dbReference>
<name>A0A5C1YFX2_9MICO</name>
<dbReference type="GO" id="GO:0016787">
    <property type="term" value="F:hydrolase activity"/>
    <property type="evidence" value="ECO:0007669"/>
    <property type="project" value="UniProtKB-KW"/>
</dbReference>
<organism evidence="3 4">
    <name type="scientific">Agromyces intestinalis</name>
    <dbReference type="NCBI Taxonomy" id="2592652"/>
    <lineage>
        <taxon>Bacteria</taxon>
        <taxon>Bacillati</taxon>
        <taxon>Actinomycetota</taxon>
        <taxon>Actinomycetes</taxon>
        <taxon>Micrococcales</taxon>
        <taxon>Microbacteriaceae</taxon>
        <taxon>Agromyces</taxon>
    </lineage>
</organism>